<keyword evidence="4" id="KW-1185">Reference proteome</keyword>
<dbReference type="AlphaFoldDB" id="Q0A8E5"/>
<dbReference type="PANTHER" id="PTHR38730:SF1">
    <property type="entry name" value="SLL7028 PROTEIN"/>
    <property type="match status" value="1"/>
</dbReference>
<feature type="domain" description="Putative metallopeptidase" evidence="2">
    <location>
        <begin position="18"/>
        <end position="257"/>
    </location>
</feature>
<dbReference type="eggNOG" id="COG3864">
    <property type="taxonomic scope" value="Bacteria"/>
</dbReference>
<name>Q0A8E5_ALKEH</name>
<evidence type="ECO:0000313" key="4">
    <source>
        <dbReference type="Proteomes" id="UP000001962"/>
    </source>
</evidence>
<dbReference type="Pfam" id="PF13203">
    <property type="entry name" value="DUF2201_N"/>
    <property type="match status" value="1"/>
</dbReference>
<dbReference type="EMBL" id="CP000453">
    <property type="protein sequence ID" value="ABI56892.1"/>
    <property type="molecule type" value="Genomic_DNA"/>
</dbReference>
<dbReference type="Proteomes" id="UP000001962">
    <property type="component" value="Chromosome"/>
</dbReference>
<dbReference type="PANTHER" id="PTHR38730">
    <property type="entry name" value="SLL7028 PROTEIN"/>
    <property type="match status" value="1"/>
</dbReference>
<dbReference type="SUPFAM" id="SSF53300">
    <property type="entry name" value="vWA-like"/>
    <property type="match status" value="1"/>
</dbReference>
<reference evidence="4" key="1">
    <citation type="submission" date="2006-08" db="EMBL/GenBank/DDBJ databases">
        <title>Complete sequence of Alkalilimnicola ehrilichei MLHE-1.</title>
        <authorList>
            <person name="Copeland A."/>
            <person name="Lucas S."/>
            <person name="Lapidus A."/>
            <person name="Barry K."/>
            <person name="Detter J.C."/>
            <person name="Glavina del Rio T."/>
            <person name="Hammon N."/>
            <person name="Israni S."/>
            <person name="Dalin E."/>
            <person name="Tice H."/>
            <person name="Pitluck S."/>
            <person name="Sims D."/>
            <person name="Brettin T."/>
            <person name="Bruce D."/>
            <person name="Han C."/>
            <person name="Tapia R."/>
            <person name="Gilna P."/>
            <person name="Schmutz J."/>
            <person name="Larimer F."/>
            <person name="Land M."/>
            <person name="Hauser L."/>
            <person name="Kyrpides N."/>
            <person name="Mikhailova N."/>
            <person name="Oremland R.S."/>
            <person name="Hoeft S.E."/>
            <person name="Switzer-Blum J."/>
            <person name="Kulp T."/>
            <person name="King G."/>
            <person name="Tabita R."/>
            <person name="Witte B."/>
            <person name="Santini J.M."/>
            <person name="Basu P."/>
            <person name="Hollibaugh J.T."/>
            <person name="Xie G."/>
            <person name="Stolz J.F."/>
            <person name="Richardson P."/>
        </authorList>
    </citation>
    <scope>NUCLEOTIDE SEQUENCE [LARGE SCALE GENOMIC DNA]</scope>
    <source>
        <strain evidence="4">ATCC BAA-1101 / DSM 17681 / MLHE-1</strain>
    </source>
</reference>
<dbReference type="InterPro" id="IPR018698">
    <property type="entry name" value="VWA-like_dom"/>
</dbReference>
<dbReference type="KEGG" id="aeh:Mlg_1545"/>
<accession>Q0A8E5</accession>
<dbReference type="Pfam" id="PF09967">
    <property type="entry name" value="DUF2201"/>
    <property type="match status" value="1"/>
</dbReference>
<dbReference type="InterPro" id="IPR036465">
    <property type="entry name" value="vWFA_dom_sf"/>
</dbReference>
<dbReference type="HOGENOM" id="CLU_038906_1_0_6"/>
<dbReference type="RefSeq" id="WP_011629286.1">
    <property type="nucleotide sequence ID" value="NC_008340.1"/>
</dbReference>
<feature type="domain" description="VWA-like" evidence="1">
    <location>
        <begin position="265"/>
        <end position="387"/>
    </location>
</feature>
<organism evidence="3 4">
    <name type="scientific">Alkalilimnicola ehrlichii (strain ATCC BAA-1101 / DSM 17681 / MLHE-1)</name>
    <dbReference type="NCBI Taxonomy" id="187272"/>
    <lineage>
        <taxon>Bacteria</taxon>
        <taxon>Pseudomonadati</taxon>
        <taxon>Pseudomonadota</taxon>
        <taxon>Gammaproteobacteria</taxon>
        <taxon>Chromatiales</taxon>
        <taxon>Ectothiorhodospiraceae</taxon>
        <taxon>Alkalilimnicola</taxon>
    </lineage>
</organism>
<evidence type="ECO:0000313" key="3">
    <source>
        <dbReference type="EMBL" id="ABI56892.1"/>
    </source>
</evidence>
<gene>
    <name evidence="3" type="ordered locus">Mlg_1545</name>
</gene>
<evidence type="ECO:0008006" key="5">
    <source>
        <dbReference type="Google" id="ProtNLM"/>
    </source>
</evidence>
<proteinExistence type="predicted"/>
<evidence type="ECO:0000259" key="2">
    <source>
        <dbReference type="Pfam" id="PF13203"/>
    </source>
</evidence>
<dbReference type="InterPro" id="IPR025154">
    <property type="entry name" value="Put_metallopeptidase_dom"/>
</dbReference>
<evidence type="ECO:0000259" key="1">
    <source>
        <dbReference type="Pfam" id="PF09967"/>
    </source>
</evidence>
<protein>
    <recommendedName>
        <fullName evidence="5">Metallopeptidase domain-containing protein</fullName>
    </recommendedName>
</protein>
<sequence length="397" mass="45225">MKRAEVKEKALALWENDRARLVFEQPFIGMLAMQLELQPVVDGALPTAATDGRTVFGNANFLCRLSDEDRLFVLAHEVWHCAALHHLRRQGRDTVRWNHAVDYEVNGLLAETGMTVPKGALYRRHWRGWSAESIYEVLPEDLTDEGRGRFRDRHTWRAPSLGRSDPDLCPRPDERIWKGWQQRVVGAWQQVQARGHGGRGIGRLPGVMGSLVRSLTRPQVPWQTVLRRYLVPRLDPGRRQWTTPNRRYLSRELYLPGPARERVDLAVAIDTSGSTQDYLPAFLAELRGIAGQWPDTRIRLIQADADIQSDEYVTAADLRPEMILKGGGGTDFRPVFEALKSDPPRVLVYFTDGFGQLPGRHEVEALDVVWVIWRDTITIKCRYGAVVTTGQPLSLWQ</sequence>